<evidence type="ECO:0000256" key="12">
    <source>
        <dbReference type="ARBA" id="ARBA00082324"/>
    </source>
</evidence>
<feature type="domain" description="Poly A polymerase head" evidence="14">
    <location>
        <begin position="76"/>
        <end position="216"/>
    </location>
</feature>
<dbReference type="InterPro" id="IPR043519">
    <property type="entry name" value="NT_sf"/>
</dbReference>
<dbReference type="CDD" id="cd05398">
    <property type="entry name" value="NT_ClassII-CCAase"/>
    <property type="match status" value="1"/>
</dbReference>
<evidence type="ECO:0000256" key="2">
    <source>
        <dbReference type="ARBA" id="ARBA00022679"/>
    </source>
</evidence>
<evidence type="ECO:0000256" key="8">
    <source>
        <dbReference type="ARBA" id="ARBA00072969"/>
    </source>
</evidence>
<feature type="domain" description="tRNA nucleotidyltransferase/poly(A) polymerase RNA and SrmB- binding" evidence="15">
    <location>
        <begin position="243"/>
        <end position="305"/>
    </location>
</feature>
<dbReference type="PANTHER" id="PTHR13734:SF5">
    <property type="entry name" value="CCA TRNA NUCLEOTIDYLTRANSFERASE, MITOCHONDRIAL"/>
    <property type="match status" value="1"/>
</dbReference>
<evidence type="ECO:0000256" key="10">
    <source>
        <dbReference type="ARBA" id="ARBA00077436"/>
    </source>
</evidence>
<dbReference type="EC" id="2.7.7.72" evidence="7"/>
<dbReference type="Gene3D" id="3.30.460.10">
    <property type="entry name" value="Beta Polymerase, domain 2"/>
    <property type="match status" value="1"/>
</dbReference>
<evidence type="ECO:0000256" key="6">
    <source>
        <dbReference type="ARBA" id="ARBA00056517"/>
    </source>
</evidence>
<dbReference type="GO" id="GO:0005739">
    <property type="term" value="C:mitochondrion"/>
    <property type="evidence" value="ECO:0007669"/>
    <property type="project" value="UniProtKB-ARBA"/>
</dbReference>
<dbReference type="GO" id="GO:0003723">
    <property type="term" value="F:RNA binding"/>
    <property type="evidence" value="ECO:0007669"/>
    <property type="project" value="UniProtKB-KW"/>
</dbReference>
<keyword evidence="2 13" id="KW-0808">Transferase</keyword>
<evidence type="ECO:0000256" key="11">
    <source>
        <dbReference type="ARBA" id="ARBA00080500"/>
    </source>
</evidence>
<evidence type="ECO:0000256" key="3">
    <source>
        <dbReference type="ARBA" id="ARBA00022741"/>
    </source>
</evidence>
<keyword evidence="3" id="KW-0547">Nucleotide-binding</keyword>
<keyword evidence="17" id="KW-1185">Reference proteome</keyword>
<name>A0A9P0W020_9ASCO</name>
<comment type="caution">
    <text evidence="16">The sequence shown here is derived from an EMBL/GenBank/DDBJ whole genome shotgun (WGS) entry which is preliminary data.</text>
</comment>
<reference evidence="16" key="1">
    <citation type="submission" date="2022-03" db="EMBL/GenBank/DDBJ databases">
        <authorList>
            <person name="Legras J.-L."/>
            <person name="Devillers H."/>
            <person name="Grondin C."/>
        </authorList>
    </citation>
    <scope>NUCLEOTIDE SEQUENCE</scope>
    <source>
        <strain evidence="16">CLIB 1423</strain>
    </source>
</reference>
<dbReference type="GO" id="GO:0000166">
    <property type="term" value="F:nucleotide binding"/>
    <property type="evidence" value="ECO:0007669"/>
    <property type="project" value="UniProtKB-KW"/>
</dbReference>
<dbReference type="OrthoDB" id="445712at2759"/>
<gene>
    <name evidence="16" type="ORF">CLIB1423_14S02520</name>
</gene>
<comment type="function">
    <text evidence="6">Nucleotidyltransferase that catalyzes the addition and repair of the essential 3'-terminal CCA sequence in tRNAs, which is necessary for the attachment of amino acids to the 3' terminus of tRNA molecules, using CTP and ATP as substrates. tRNA 3'-terminal CCA addition is required both for tRNA processing and repair. Also involved in tRNA surveillance by mediating tandem CCA addition to generate a CCACCA at the 3' terminus of unstable tRNAs. While stable tRNAs receive only 3'-terminal CCA, unstable tRNAs are marked with CCACCA and rapidly degraded. The structural flexibility of RNA controls the choice between CCA versus CCACCA addition: following the first CCA addition cycle, nucleotide-binding to the active site triggers a clockwise screw motion, producing torque on the RNA. This ejects stable RNAs, whereas unstable RNAs are refolded while bound to the enzyme and subjected to a second CCA catalytic cycle.</text>
</comment>
<dbReference type="AlphaFoldDB" id="A0A9P0W020"/>
<dbReference type="Gene3D" id="1.10.3090.10">
    <property type="entry name" value="cca-adding enzyme, domain 2"/>
    <property type="match status" value="1"/>
</dbReference>
<accession>A0A9P0W020</accession>
<evidence type="ECO:0000256" key="5">
    <source>
        <dbReference type="ARBA" id="ARBA00050431"/>
    </source>
</evidence>
<evidence type="ECO:0000313" key="17">
    <source>
        <dbReference type="Proteomes" id="UP000837801"/>
    </source>
</evidence>
<evidence type="ECO:0000256" key="9">
    <source>
        <dbReference type="ARBA" id="ARBA00076038"/>
    </source>
</evidence>
<dbReference type="InterPro" id="IPR032828">
    <property type="entry name" value="PolyA_RNA-bd"/>
</dbReference>
<dbReference type="GO" id="GO:0004810">
    <property type="term" value="F:CCA tRNA nucleotidyltransferase activity"/>
    <property type="evidence" value="ECO:0007669"/>
    <property type="project" value="UniProtKB-EC"/>
</dbReference>
<evidence type="ECO:0000259" key="15">
    <source>
        <dbReference type="Pfam" id="PF12627"/>
    </source>
</evidence>
<dbReference type="Pfam" id="PF12627">
    <property type="entry name" value="PolyA_pol_RNAbd"/>
    <property type="match status" value="1"/>
</dbReference>
<evidence type="ECO:0000313" key="16">
    <source>
        <dbReference type="EMBL" id="CAH2354120.1"/>
    </source>
</evidence>
<dbReference type="SUPFAM" id="SSF81301">
    <property type="entry name" value="Nucleotidyltransferase"/>
    <property type="match status" value="1"/>
</dbReference>
<dbReference type="GO" id="GO:0001680">
    <property type="term" value="P:tRNA 3'-terminal CCA addition"/>
    <property type="evidence" value="ECO:0007669"/>
    <property type="project" value="TreeGrafter"/>
</dbReference>
<evidence type="ECO:0000256" key="4">
    <source>
        <dbReference type="ARBA" id="ARBA00022884"/>
    </source>
</evidence>
<evidence type="ECO:0000256" key="1">
    <source>
        <dbReference type="ARBA" id="ARBA00007265"/>
    </source>
</evidence>
<comment type="similarity">
    <text evidence="1 13">Belongs to the tRNA nucleotidyltransferase/poly(A) polymerase family.</text>
</comment>
<dbReference type="EMBL" id="CAKXYY010000014">
    <property type="protein sequence ID" value="CAH2354120.1"/>
    <property type="molecule type" value="Genomic_DNA"/>
</dbReference>
<dbReference type="Proteomes" id="UP000837801">
    <property type="component" value="Unassembled WGS sequence"/>
</dbReference>
<dbReference type="SUPFAM" id="SSF81891">
    <property type="entry name" value="Poly A polymerase C-terminal region-like"/>
    <property type="match status" value="1"/>
</dbReference>
<keyword evidence="4 13" id="KW-0694">RNA-binding</keyword>
<dbReference type="GO" id="GO:0052929">
    <property type="term" value="F:ATP:3'-cytidine-cytidine-tRNA adenylyltransferase activity"/>
    <property type="evidence" value="ECO:0007669"/>
    <property type="project" value="TreeGrafter"/>
</dbReference>
<dbReference type="FunFam" id="3.30.460.10:FF:000019">
    <property type="entry name" value="tRNA nucleotidyltransferase cca2"/>
    <property type="match status" value="1"/>
</dbReference>
<protein>
    <recommendedName>
        <fullName evidence="8">CCA tRNA nucleotidyltransferase, mitochondrial</fullName>
        <ecNumber evidence="7">2.7.7.72</ecNumber>
    </recommendedName>
    <alternativeName>
        <fullName evidence="10">CCA-adding enzyme</fullName>
    </alternativeName>
    <alternativeName>
        <fullName evidence="9">tRNA CCA-pyrophosphorylase</fullName>
    </alternativeName>
    <alternativeName>
        <fullName evidence="11">tRNA adenylyltransferase</fullName>
    </alternativeName>
    <alternativeName>
        <fullName evidence="12">tRNA nucleotidyltransferase</fullName>
    </alternativeName>
</protein>
<evidence type="ECO:0000256" key="13">
    <source>
        <dbReference type="RuleBase" id="RU003953"/>
    </source>
</evidence>
<dbReference type="GO" id="GO:0052927">
    <property type="term" value="F:CC tRNA cytidylyltransferase activity"/>
    <property type="evidence" value="ECO:0007669"/>
    <property type="project" value="TreeGrafter"/>
</dbReference>
<sequence>MIDLLRRALFPIYRSNPFLSRSFPNRIHIVRSLHTPMIRSINTNIVLNETESQIRSLLVEFCDHYNQSVVDNLLELRITGGWVRDKLLGIESNDLDIAINHLSGEDFASRLFDYTQEKYPDLTLKAVHTIKKNPEKSKHLETCTTKLFGLDIDFVNLRSEAYTEDSRVPIIECGTAEEDALRRDATLNALFYNLNNNVIEDFTGRGLEDLTNGILRTPLQPLQTFLDDPLRVLRLIRFASRFDFTIEKDTLNAMINDDIHSTLIHKISRERVGVEVEKILTSKNPMYGLRLINFVGLTESIFNPGTMSSVIKEVNDAQTLKELKIGEKDVFEMIDLSTQMWISLQKKMDMSSFPRISNHFNSIITNKQLQKLFWLSIILLPYKDLQVRTNSKKPTLQLISNVILKEGLRFGKHDFDIVTNNIKLNVENYSTLEKVFRTPDSILRSELGLYLKECGEFVGLNLAFNCFNDLISSQQASVESKAETQPVPNPDADSIPDASQIESVLENYEKVCEVIETLGLENIPKVLIVDGKTLLKVLQRKPGPWLGKINEQVFIWQLNNPTGTAEECIEHVKEILPNYV</sequence>
<organism evidence="16 17">
    <name type="scientific">[Candida] railenensis</name>
    <dbReference type="NCBI Taxonomy" id="45579"/>
    <lineage>
        <taxon>Eukaryota</taxon>
        <taxon>Fungi</taxon>
        <taxon>Dikarya</taxon>
        <taxon>Ascomycota</taxon>
        <taxon>Saccharomycotina</taxon>
        <taxon>Pichiomycetes</taxon>
        <taxon>Debaryomycetaceae</taxon>
        <taxon>Kurtzmaniella</taxon>
    </lineage>
</organism>
<dbReference type="InterPro" id="IPR002646">
    <property type="entry name" value="PolA_pol_head_dom"/>
</dbReference>
<evidence type="ECO:0000256" key="7">
    <source>
        <dbReference type="ARBA" id="ARBA00066885"/>
    </source>
</evidence>
<proteinExistence type="inferred from homology"/>
<dbReference type="PANTHER" id="PTHR13734">
    <property type="entry name" value="TRNA-NUCLEOTIDYLTRANSFERASE"/>
    <property type="match status" value="1"/>
</dbReference>
<evidence type="ECO:0000259" key="14">
    <source>
        <dbReference type="Pfam" id="PF01743"/>
    </source>
</evidence>
<comment type="catalytic activity">
    <reaction evidence="5">
        <text>a tRNA precursor + 2 CTP + ATP = a tRNA with a 3' CCA end + 3 diphosphate</text>
        <dbReference type="Rhea" id="RHEA:14433"/>
        <dbReference type="Rhea" id="RHEA-COMP:10465"/>
        <dbReference type="Rhea" id="RHEA-COMP:10468"/>
        <dbReference type="ChEBI" id="CHEBI:30616"/>
        <dbReference type="ChEBI" id="CHEBI:33019"/>
        <dbReference type="ChEBI" id="CHEBI:37563"/>
        <dbReference type="ChEBI" id="CHEBI:74896"/>
        <dbReference type="ChEBI" id="CHEBI:83071"/>
        <dbReference type="EC" id="2.7.7.72"/>
    </reaction>
</comment>
<dbReference type="Pfam" id="PF01743">
    <property type="entry name" value="PolyA_pol"/>
    <property type="match status" value="1"/>
</dbReference>